<dbReference type="EMBL" id="JANBUN010002987">
    <property type="protein sequence ID" value="KAJ2793150.1"/>
    <property type="molecule type" value="Genomic_DNA"/>
</dbReference>
<reference evidence="1" key="1">
    <citation type="submission" date="2022-07" db="EMBL/GenBank/DDBJ databases">
        <title>Phylogenomic reconstructions and comparative analyses of Kickxellomycotina fungi.</title>
        <authorList>
            <person name="Reynolds N.K."/>
            <person name="Stajich J.E."/>
            <person name="Barry K."/>
            <person name="Grigoriev I.V."/>
            <person name="Crous P."/>
            <person name="Smith M.E."/>
        </authorList>
    </citation>
    <scope>NUCLEOTIDE SEQUENCE</scope>
    <source>
        <strain evidence="1">BCRC 34780</strain>
    </source>
</reference>
<evidence type="ECO:0000313" key="1">
    <source>
        <dbReference type="EMBL" id="KAJ2793150.1"/>
    </source>
</evidence>
<accession>A0ACC1KQB2</accession>
<name>A0ACC1KQB2_9FUNG</name>
<gene>
    <name evidence="1" type="primary">YRB30</name>
    <name evidence="1" type="ORF">H4R21_006006</name>
</gene>
<evidence type="ECO:0000313" key="2">
    <source>
        <dbReference type="Proteomes" id="UP001140087"/>
    </source>
</evidence>
<proteinExistence type="predicted"/>
<sequence length="280" mass="29956">MDDLFANLALQTVQLVGKAAFGAAGTLALKRVAEYAQRMPRVPGRQPEVERLRAQFETKLRIVTPAIDLVDIIAARGHSAMASVLQLTYALRADILAFSDRLERLDGELGALPAADAAPAKSERSLAGLLRRTVGAPEAKSDGAAALNDGIVGDLKALLEAIDDAVPLLNLALTTSGVHLGSSLPSGVSPGRLMQASALLSRAATWFDLKGDPACGTLVGEPFTLRLYSLFVGSVRPKAKQDFTWKEEFVRCHAGLWRVAPEAPAHEAPLYADYCYELRI</sequence>
<protein>
    <submittedName>
        <fullName evidence="1">Ran-specific GTPase-activating protein 30</fullName>
    </submittedName>
</protein>
<keyword evidence="2" id="KW-1185">Reference proteome</keyword>
<organism evidence="1 2">
    <name type="scientific">Coemansia helicoidea</name>
    <dbReference type="NCBI Taxonomy" id="1286919"/>
    <lineage>
        <taxon>Eukaryota</taxon>
        <taxon>Fungi</taxon>
        <taxon>Fungi incertae sedis</taxon>
        <taxon>Zoopagomycota</taxon>
        <taxon>Kickxellomycotina</taxon>
        <taxon>Kickxellomycetes</taxon>
        <taxon>Kickxellales</taxon>
        <taxon>Kickxellaceae</taxon>
        <taxon>Coemansia</taxon>
    </lineage>
</organism>
<comment type="caution">
    <text evidence="1">The sequence shown here is derived from an EMBL/GenBank/DDBJ whole genome shotgun (WGS) entry which is preliminary data.</text>
</comment>
<dbReference type="Proteomes" id="UP001140087">
    <property type="component" value="Unassembled WGS sequence"/>
</dbReference>
<feature type="non-terminal residue" evidence="1">
    <location>
        <position position="280"/>
    </location>
</feature>